<keyword evidence="4" id="KW-1185">Reference proteome</keyword>
<dbReference type="KEGG" id="sapo:SAPIO_CDS5682"/>
<evidence type="ECO:0000259" key="2">
    <source>
        <dbReference type="Pfam" id="PF26640"/>
    </source>
</evidence>
<dbReference type="AlphaFoldDB" id="A0A084G563"/>
<dbReference type="PANTHER" id="PTHR10622">
    <property type="entry name" value="HET DOMAIN-CONTAINING PROTEIN"/>
    <property type="match status" value="1"/>
</dbReference>
<protein>
    <submittedName>
        <fullName evidence="3">Uncharacterized protein</fullName>
    </submittedName>
</protein>
<evidence type="ECO:0000313" key="4">
    <source>
        <dbReference type="Proteomes" id="UP000028545"/>
    </source>
</evidence>
<dbReference type="GeneID" id="27724754"/>
<dbReference type="VEuPathDB" id="FungiDB:SAPIO_CDS5682"/>
<dbReference type="OrthoDB" id="674604at2759"/>
<evidence type="ECO:0000313" key="3">
    <source>
        <dbReference type="EMBL" id="KEZ42475.1"/>
    </source>
</evidence>
<feature type="domain" description="DUF8212" evidence="2">
    <location>
        <begin position="228"/>
        <end position="256"/>
    </location>
</feature>
<dbReference type="Proteomes" id="UP000028545">
    <property type="component" value="Unassembled WGS sequence"/>
</dbReference>
<dbReference type="Pfam" id="PF06985">
    <property type="entry name" value="HET"/>
    <property type="match status" value="1"/>
</dbReference>
<organism evidence="3 4">
    <name type="scientific">Pseudallescheria apiosperma</name>
    <name type="common">Scedosporium apiospermum</name>
    <dbReference type="NCBI Taxonomy" id="563466"/>
    <lineage>
        <taxon>Eukaryota</taxon>
        <taxon>Fungi</taxon>
        <taxon>Dikarya</taxon>
        <taxon>Ascomycota</taxon>
        <taxon>Pezizomycotina</taxon>
        <taxon>Sordariomycetes</taxon>
        <taxon>Hypocreomycetidae</taxon>
        <taxon>Microascales</taxon>
        <taxon>Microascaceae</taxon>
        <taxon>Scedosporium</taxon>
    </lineage>
</organism>
<proteinExistence type="predicted"/>
<name>A0A084G563_PSEDA</name>
<reference evidence="3 4" key="1">
    <citation type="journal article" date="2014" name="Genome Announc.">
        <title>Draft genome sequence of the pathogenic fungus Scedosporium apiospermum.</title>
        <authorList>
            <person name="Vandeputte P."/>
            <person name="Ghamrawi S."/>
            <person name="Rechenmann M."/>
            <person name="Iltis A."/>
            <person name="Giraud S."/>
            <person name="Fleury M."/>
            <person name="Thornton C."/>
            <person name="Delhaes L."/>
            <person name="Meyer W."/>
            <person name="Papon N."/>
            <person name="Bouchara J.P."/>
        </authorList>
    </citation>
    <scope>NUCLEOTIDE SEQUENCE [LARGE SCALE GENOMIC DNA]</scope>
    <source>
        <strain evidence="3 4">IHEM 14462</strain>
    </source>
</reference>
<dbReference type="InterPro" id="IPR058525">
    <property type="entry name" value="DUF8212"/>
</dbReference>
<dbReference type="PANTHER" id="PTHR10622:SF10">
    <property type="entry name" value="HET DOMAIN-CONTAINING PROTEIN"/>
    <property type="match status" value="1"/>
</dbReference>
<dbReference type="Pfam" id="PF26640">
    <property type="entry name" value="DUF8212"/>
    <property type="match status" value="1"/>
</dbReference>
<dbReference type="InterPro" id="IPR010730">
    <property type="entry name" value="HET"/>
</dbReference>
<comment type="caution">
    <text evidence="3">The sequence shown here is derived from an EMBL/GenBank/DDBJ whole genome shotgun (WGS) entry which is preliminary data.</text>
</comment>
<sequence length="462" mass="53305">MRLIHARTGEIVEFPNEEVKYIPEYAILSHTWEAGEVSYQDYQDWQDQKIRAFKKGFLKIRSTREQAVKDKIDWVWIDTCCINKWNSTELSEAINSMFRWYRNAKKCYAYLFDVQREETLSIPLTFEKSKWFTRGWTLQELLAPNDVVFFSSDWTELGSRRSLSRAISKITGISEIILDGYRSLSSVSVAQKMSWASDRVTTKPEDIAYCLLGTFGISMPLLYGEGDRAFLRLQEEIIKVSPDQSILAWERLPSWCWWFDKGGERLVDYEMEQQSYSSRNEIRYPFTRLKSMSVDSTALLLPPPAPDDRTILAPDPVNFFRSHDVETTDAGRLMPFSMTNIGLSIRLHLIPIQGDRSRFFAALQCTSGALDSHQLYIPVIRTTAGSWVRSREPKRPALTVSANKTCAVPPTRMLFVTGDDDDEHDEFLIYGGLSPGEWLAPFSYAFWLSLPCGDDGWKLFRR</sequence>
<dbReference type="HOGENOM" id="CLU_000288_138_11_1"/>
<accession>A0A084G563</accession>
<dbReference type="EMBL" id="JOWA01000099">
    <property type="protein sequence ID" value="KEZ42475.1"/>
    <property type="molecule type" value="Genomic_DNA"/>
</dbReference>
<evidence type="ECO:0000259" key="1">
    <source>
        <dbReference type="Pfam" id="PF06985"/>
    </source>
</evidence>
<gene>
    <name evidence="3" type="ORF">SAPIO_CDS5682</name>
</gene>
<feature type="domain" description="Heterokaryon incompatibility" evidence="1">
    <location>
        <begin position="25"/>
        <end position="118"/>
    </location>
</feature>
<dbReference type="RefSeq" id="XP_016642274.1">
    <property type="nucleotide sequence ID" value="XM_016787959.1"/>
</dbReference>